<dbReference type="EMBL" id="JAIWYP010000004">
    <property type="protein sequence ID" value="KAH3841460.1"/>
    <property type="molecule type" value="Genomic_DNA"/>
</dbReference>
<dbReference type="AlphaFoldDB" id="A0A9D4KKA5"/>
<protein>
    <submittedName>
        <fullName evidence="2">Uncharacterized protein</fullName>
    </submittedName>
</protein>
<name>A0A9D4KKA5_DREPO</name>
<comment type="caution">
    <text evidence="2">The sequence shown here is derived from an EMBL/GenBank/DDBJ whole genome shotgun (WGS) entry which is preliminary data.</text>
</comment>
<keyword evidence="3" id="KW-1185">Reference proteome</keyword>
<accession>A0A9D4KKA5</accession>
<evidence type="ECO:0000256" key="1">
    <source>
        <dbReference type="SAM" id="MobiDB-lite"/>
    </source>
</evidence>
<gene>
    <name evidence="2" type="ORF">DPMN_114924</name>
</gene>
<organism evidence="2 3">
    <name type="scientific">Dreissena polymorpha</name>
    <name type="common">Zebra mussel</name>
    <name type="synonym">Mytilus polymorpha</name>
    <dbReference type="NCBI Taxonomy" id="45954"/>
    <lineage>
        <taxon>Eukaryota</taxon>
        <taxon>Metazoa</taxon>
        <taxon>Spiralia</taxon>
        <taxon>Lophotrochozoa</taxon>
        <taxon>Mollusca</taxon>
        <taxon>Bivalvia</taxon>
        <taxon>Autobranchia</taxon>
        <taxon>Heteroconchia</taxon>
        <taxon>Euheterodonta</taxon>
        <taxon>Imparidentia</taxon>
        <taxon>Neoheterodontei</taxon>
        <taxon>Myida</taxon>
        <taxon>Dreissenoidea</taxon>
        <taxon>Dreissenidae</taxon>
        <taxon>Dreissena</taxon>
    </lineage>
</organism>
<evidence type="ECO:0000313" key="2">
    <source>
        <dbReference type="EMBL" id="KAH3841460.1"/>
    </source>
</evidence>
<proteinExistence type="predicted"/>
<feature type="region of interest" description="Disordered" evidence="1">
    <location>
        <begin position="20"/>
        <end position="45"/>
    </location>
</feature>
<sequence length="82" mass="9406">MKWHVNQVLKKCNYPEWALKKGREQTSNPKSSTESKRIQGQAKSKGNAVLPYVQGNSGQLKRAFLKNNINISFKPHKTLRHC</sequence>
<dbReference type="Proteomes" id="UP000828390">
    <property type="component" value="Unassembled WGS sequence"/>
</dbReference>
<evidence type="ECO:0000313" key="3">
    <source>
        <dbReference type="Proteomes" id="UP000828390"/>
    </source>
</evidence>
<reference evidence="2" key="2">
    <citation type="submission" date="2020-11" db="EMBL/GenBank/DDBJ databases">
        <authorList>
            <person name="McCartney M.A."/>
            <person name="Auch B."/>
            <person name="Kono T."/>
            <person name="Mallez S."/>
            <person name="Becker A."/>
            <person name="Gohl D.M."/>
            <person name="Silverstein K.A.T."/>
            <person name="Koren S."/>
            <person name="Bechman K.B."/>
            <person name="Herman A."/>
            <person name="Abrahante J.E."/>
            <person name="Garbe J."/>
        </authorList>
    </citation>
    <scope>NUCLEOTIDE SEQUENCE</scope>
    <source>
        <strain evidence="2">Duluth1</strain>
        <tissue evidence="2">Whole animal</tissue>
    </source>
</reference>
<reference evidence="2" key="1">
    <citation type="journal article" date="2019" name="bioRxiv">
        <title>The Genome of the Zebra Mussel, Dreissena polymorpha: A Resource for Invasive Species Research.</title>
        <authorList>
            <person name="McCartney M.A."/>
            <person name="Auch B."/>
            <person name="Kono T."/>
            <person name="Mallez S."/>
            <person name="Zhang Y."/>
            <person name="Obille A."/>
            <person name="Becker A."/>
            <person name="Abrahante J.E."/>
            <person name="Garbe J."/>
            <person name="Badalamenti J.P."/>
            <person name="Herman A."/>
            <person name="Mangelson H."/>
            <person name="Liachko I."/>
            <person name="Sullivan S."/>
            <person name="Sone E.D."/>
            <person name="Koren S."/>
            <person name="Silverstein K.A.T."/>
            <person name="Beckman K.B."/>
            <person name="Gohl D.M."/>
        </authorList>
    </citation>
    <scope>NUCLEOTIDE SEQUENCE</scope>
    <source>
        <strain evidence="2">Duluth1</strain>
        <tissue evidence="2">Whole animal</tissue>
    </source>
</reference>